<protein>
    <recommendedName>
        <fullName evidence="2">nitrate reductase (quinone)</fullName>
        <ecNumber evidence="2">1.7.5.1</ecNumber>
    </recommendedName>
</protein>
<feature type="binding site" description="axial binding residue" evidence="16">
    <location>
        <position position="66"/>
    </location>
    <ligand>
        <name>heme b</name>
        <dbReference type="ChEBI" id="CHEBI:60344"/>
        <label>2</label>
    </ligand>
    <ligandPart>
        <name>Fe</name>
        <dbReference type="ChEBI" id="CHEBI:18248"/>
    </ligandPart>
</feature>
<keyword evidence="10 19" id="KW-0560">Oxidoreductase</keyword>
<evidence type="ECO:0000256" key="5">
    <source>
        <dbReference type="ARBA" id="ARBA00022617"/>
    </source>
</evidence>
<evidence type="ECO:0000256" key="1">
    <source>
        <dbReference type="ARBA" id="ARBA00004651"/>
    </source>
</evidence>
<dbReference type="Pfam" id="PF02665">
    <property type="entry name" value="Nitrate_red_gam"/>
    <property type="match status" value="1"/>
</dbReference>
<keyword evidence="8" id="KW-0249">Electron transport</keyword>
<evidence type="ECO:0000256" key="11">
    <source>
        <dbReference type="ARBA" id="ARBA00023004"/>
    </source>
</evidence>
<dbReference type="FunFam" id="1.20.950.20:FF:000001">
    <property type="entry name" value="Respiratory nitrate reductase subunit gamma"/>
    <property type="match status" value="1"/>
</dbReference>
<dbReference type="Gene3D" id="1.20.950.20">
    <property type="entry name" value="Transmembrane di-heme cytochromes, Chain C"/>
    <property type="match status" value="1"/>
</dbReference>
<evidence type="ECO:0000313" key="19">
    <source>
        <dbReference type="EMBL" id="QKJ67096.1"/>
    </source>
</evidence>
<keyword evidence="3" id="KW-0813">Transport</keyword>
<feature type="binding site" description="axial binding residue" evidence="16">
    <location>
        <position position="206"/>
    </location>
    <ligand>
        <name>heme b</name>
        <dbReference type="ChEBI" id="CHEBI:60344"/>
        <label>1</label>
    </ligand>
    <ligandPart>
        <name>Fe</name>
        <dbReference type="ChEBI" id="CHEBI:18248"/>
    </ligandPart>
</feature>
<feature type="domain" description="NarG-like" evidence="18">
    <location>
        <begin position="6"/>
        <end position="227"/>
    </location>
</feature>
<proteinExistence type="predicted"/>
<evidence type="ECO:0000313" key="20">
    <source>
        <dbReference type="Proteomes" id="UP000504844"/>
    </source>
</evidence>
<keyword evidence="6 17" id="KW-0812">Transmembrane</keyword>
<keyword evidence="13 17" id="KW-0472">Membrane</keyword>
<feature type="transmembrane region" description="Helical" evidence="17">
    <location>
        <begin position="54"/>
        <end position="77"/>
    </location>
</feature>
<dbReference type="GO" id="GO:0009055">
    <property type="term" value="F:electron transfer activity"/>
    <property type="evidence" value="ECO:0007669"/>
    <property type="project" value="TreeGrafter"/>
</dbReference>
<dbReference type="GO" id="GO:0005886">
    <property type="term" value="C:plasma membrane"/>
    <property type="evidence" value="ECO:0007669"/>
    <property type="project" value="UniProtKB-SubCell"/>
</dbReference>
<dbReference type="AlphaFoldDB" id="A0A6M8SUA5"/>
<feature type="transmembrane region" description="Helical" evidence="17">
    <location>
        <begin position="6"/>
        <end position="26"/>
    </location>
</feature>
<dbReference type="EMBL" id="CP054143">
    <property type="protein sequence ID" value="QKJ67096.1"/>
    <property type="molecule type" value="Genomic_DNA"/>
</dbReference>
<gene>
    <name evidence="19" type="primary">narI</name>
    <name evidence="19" type="ORF">HQN60_10525</name>
</gene>
<keyword evidence="5 16" id="KW-0349">Heme</keyword>
<dbReference type="SUPFAM" id="SSF103501">
    <property type="entry name" value="Respiratory nitrate reductase 1 gamma chain"/>
    <property type="match status" value="1"/>
</dbReference>
<evidence type="ECO:0000256" key="16">
    <source>
        <dbReference type="PIRSR" id="PIRSR603816-1"/>
    </source>
</evidence>
<dbReference type="GO" id="GO:0009325">
    <property type="term" value="C:nitrate reductase complex"/>
    <property type="evidence" value="ECO:0007669"/>
    <property type="project" value="InterPro"/>
</dbReference>
<keyword evidence="9 17" id="KW-1133">Transmembrane helix</keyword>
<organism evidence="19 20">
    <name type="scientific">Deefgea piscis</name>
    <dbReference type="NCBI Taxonomy" id="2739061"/>
    <lineage>
        <taxon>Bacteria</taxon>
        <taxon>Pseudomonadati</taxon>
        <taxon>Pseudomonadota</taxon>
        <taxon>Betaproteobacteria</taxon>
        <taxon>Neisseriales</taxon>
        <taxon>Chitinibacteraceae</taxon>
        <taxon>Deefgea</taxon>
    </lineage>
</organism>
<keyword evidence="12" id="KW-0534">Nitrate assimilation</keyword>
<feature type="binding site" description="axial binding residue" evidence="16">
    <location>
        <position position="56"/>
    </location>
    <ligand>
        <name>heme b</name>
        <dbReference type="ChEBI" id="CHEBI:60344"/>
        <label>1</label>
    </ligand>
    <ligandPart>
        <name>Fe</name>
        <dbReference type="ChEBI" id="CHEBI:18248"/>
    </ligandPart>
</feature>
<keyword evidence="20" id="KW-1185">Reference proteome</keyword>
<dbReference type="RefSeq" id="WP_173533599.1">
    <property type="nucleotide sequence ID" value="NZ_CP054143.1"/>
</dbReference>
<keyword evidence="11 16" id="KW-0408">Iron</keyword>
<sequence>MDYLQYFIFGIYPYIALTIFLLGSLVRFEREQYTWRSESTQMIHRGQLRLGSNLFHIGIIGVFLGHLGGLLTPMAVWQALGVTHEAKQILAMTAGGILGGLGIIGLLILLYRRFSNERLAAMTPMRDKVVLLWLLVTLGLGLLTIPLSMAHLNGDMMVMFMEWAQRIVTFRGDAAPFVIGSPLVFQLHIFFGMTFFIIFPFTRMVHVWSGFASVTYLGRAWQLVRPRA</sequence>
<dbReference type="GO" id="GO:0160182">
    <property type="term" value="F:nitrate reductase (quinone) activity"/>
    <property type="evidence" value="ECO:0007669"/>
    <property type="project" value="UniProtKB-EC"/>
</dbReference>
<evidence type="ECO:0000256" key="12">
    <source>
        <dbReference type="ARBA" id="ARBA00023063"/>
    </source>
</evidence>
<accession>A0A6M8SUA5</accession>
<keyword evidence="7" id="KW-0479">Metal-binding</keyword>
<evidence type="ECO:0000256" key="6">
    <source>
        <dbReference type="ARBA" id="ARBA00022692"/>
    </source>
</evidence>
<dbReference type="GO" id="GO:0020037">
    <property type="term" value="F:heme binding"/>
    <property type="evidence" value="ECO:0007669"/>
    <property type="project" value="TreeGrafter"/>
</dbReference>
<dbReference type="InterPro" id="IPR036197">
    <property type="entry name" value="NarG-like_sf"/>
</dbReference>
<name>A0A6M8SUA5_9NEIS</name>
<evidence type="ECO:0000256" key="13">
    <source>
        <dbReference type="ARBA" id="ARBA00023136"/>
    </source>
</evidence>
<evidence type="ECO:0000259" key="18">
    <source>
        <dbReference type="Pfam" id="PF02665"/>
    </source>
</evidence>
<keyword evidence="4" id="KW-1003">Cell membrane</keyword>
<evidence type="ECO:0000256" key="3">
    <source>
        <dbReference type="ARBA" id="ARBA00022448"/>
    </source>
</evidence>
<dbReference type="InterPro" id="IPR003816">
    <property type="entry name" value="Nitrate_red_gam"/>
</dbReference>
<dbReference type="KEGG" id="dee:HQN60_10525"/>
<feature type="transmembrane region" description="Helical" evidence="17">
    <location>
        <begin position="131"/>
        <end position="154"/>
    </location>
</feature>
<evidence type="ECO:0000256" key="10">
    <source>
        <dbReference type="ARBA" id="ARBA00023002"/>
    </source>
</evidence>
<dbReference type="Proteomes" id="UP000504844">
    <property type="component" value="Chromosome"/>
</dbReference>
<dbReference type="InterPro" id="IPR023234">
    <property type="entry name" value="NarG-like_domain"/>
</dbReference>
<comment type="catalytic activity">
    <reaction evidence="14">
        <text>nitrate + a quinol = a quinone + nitrite + H2O</text>
        <dbReference type="Rhea" id="RHEA:56144"/>
        <dbReference type="ChEBI" id="CHEBI:15377"/>
        <dbReference type="ChEBI" id="CHEBI:16301"/>
        <dbReference type="ChEBI" id="CHEBI:17632"/>
        <dbReference type="ChEBI" id="CHEBI:24646"/>
        <dbReference type="ChEBI" id="CHEBI:132124"/>
        <dbReference type="EC" id="1.7.5.1"/>
    </reaction>
</comment>
<dbReference type="PANTHER" id="PTHR30598:SF3">
    <property type="entry name" value="RESPIRATORY NITRATE REDUCTASE 1 GAMMA CHAIN"/>
    <property type="match status" value="1"/>
</dbReference>
<comment type="subunit">
    <text evidence="15">Dimer of heterotrimers each composed of an alpha, a beta and a gamma chain. Alpha and beta are catalytic chains; gamma chains are involved in binding the enzyme complex to the cytoplasmic membrane.</text>
</comment>
<dbReference type="GO" id="GO:0046872">
    <property type="term" value="F:metal ion binding"/>
    <property type="evidence" value="ECO:0007669"/>
    <property type="project" value="UniProtKB-KW"/>
</dbReference>
<dbReference type="GO" id="GO:0042128">
    <property type="term" value="P:nitrate assimilation"/>
    <property type="evidence" value="ECO:0007669"/>
    <property type="project" value="UniProtKB-KW"/>
</dbReference>
<evidence type="ECO:0000256" key="17">
    <source>
        <dbReference type="SAM" id="Phobius"/>
    </source>
</evidence>
<dbReference type="GO" id="GO:0019645">
    <property type="term" value="P:anaerobic electron transport chain"/>
    <property type="evidence" value="ECO:0007669"/>
    <property type="project" value="UniProtKB-ARBA"/>
</dbReference>
<evidence type="ECO:0000256" key="9">
    <source>
        <dbReference type="ARBA" id="ARBA00022989"/>
    </source>
</evidence>
<dbReference type="InterPro" id="IPR051936">
    <property type="entry name" value="Heme-iron_electron_transfer"/>
</dbReference>
<feature type="transmembrane region" description="Helical" evidence="17">
    <location>
        <begin position="174"/>
        <end position="199"/>
    </location>
</feature>
<dbReference type="EC" id="1.7.5.1" evidence="2"/>
<evidence type="ECO:0000256" key="8">
    <source>
        <dbReference type="ARBA" id="ARBA00022982"/>
    </source>
</evidence>
<evidence type="ECO:0000256" key="7">
    <source>
        <dbReference type="ARBA" id="ARBA00022723"/>
    </source>
</evidence>
<feature type="transmembrane region" description="Helical" evidence="17">
    <location>
        <begin position="89"/>
        <end position="111"/>
    </location>
</feature>
<reference evidence="19 20" key="1">
    <citation type="submission" date="2020-05" db="EMBL/GenBank/DDBJ databases">
        <title>Complete genome sequence of Deefgea sp. D17.</title>
        <authorList>
            <person name="Bae J.-W."/>
            <person name="Han J.E."/>
        </authorList>
    </citation>
    <scope>NUCLEOTIDE SEQUENCE [LARGE SCALE GENOMIC DNA]</scope>
    <source>
        <strain evidence="19 20">D17</strain>
    </source>
</reference>
<evidence type="ECO:0000256" key="14">
    <source>
        <dbReference type="ARBA" id="ARBA00048294"/>
    </source>
</evidence>
<evidence type="ECO:0000256" key="15">
    <source>
        <dbReference type="ARBA" id="ARBA00063882"/>
    </source>
</evidence>
<feature type="binding site" description="axial binding residue" evidence="16">
    <location>
        <position position="188"/>
    </location>
    <ligand>
        <name>heme b</name>
        <dbReference type="ChEBI" id="CHEBI:60344"/>
        <label>1</label>
    </ligand>
    <ligandPart>
        <name>Fe</name>
        <dbReference type="ChEBI" id="CHEBI:18248"/>
    </ligandPart>
</feature>
<evidence type="ECO:0000256" key="2">
    <source>
        <dbReference type="ARBA" id="ARBA00012500"/>
    </source>
</evidence>
<comment type="subcellular location">
    <subcellularLocation>
        <location evidence="1">Cell membrane</location>
        <topology evidence="1">Multi-pass membrane protein</topology>
    </subcellularLocation>
</comment>
<dbReference type="NCBIfam" id="TIGR00351">
    <property type="entry name" value="narI"/>
    <property type="match status" value="1"/>
</dbReference>
<evidence type="ECO:0000256" key="4">
    <source>
        <dbReference type="ARBA" id="ARBA00022475"/>
    </source>
</evidence>
<dbReference type="PANTHER" id="PTHR30598">
    <property type="entry name" value="NITRATE REDUCTASE PRIVATE CHAPERONE, REDOX ENZYME MATURATION PROTEIN REMP FAMILY"/>
    <property type="match status" value="1"/>
</dbReference>